<proteinExistence type="predicted"/>
<evidence type="ECO:0000313" key="1">
    <source>
        <dbReference type="EMBL" id="MFC6768694.1"/>
    </source>
</evidence>
<name>A0ABD5SU80_9EURY</name>
<dbReference type="InterPro" id="IPR057175">
    <property type="entry name" value="DUF7853"/>
</dbReference>
<dbReference type="EMBL" id="JBHSWV010000609">
    <property type="protein sequence ID" value="MFC6768694.1"/>
    <property type="molecule type" value="Genomic_DNA"/>
</dbReference>
<evidence type="ECO:0000313" key="2">
    <source>
        <dbReference type="Proteomes" id="UP001596383"/>
    </source>
</evidence>
<comment type="caution">
    <text evidence="1">The sequence shown here is derived from an EMBL/GenBank/DDBJ whole genome shotgun (WGS) entry which is preliminary data.</text>
</comment>
<dbReference type="Pfam" id="PF25251">
    <property type="entry name" value="DUF7853"/>
    <property type="match status" value="1"/>
</dbReference>
<dbReference type="AlphaFoldDB" id="A0ABD5SU80"/>
<organism evidence="1 2">
    <name type="scientific">Natrinema soli</name>
    <dbReference type="NCBI Taxonomy" id="1930624"/>
    <lineage>
        <taxon>Archaea</taxon>
        <taxon>Methanobacteriati</taxon>
        <taxon>Methanobacteriota</taxon>
        <taxon>Stenosarchaea group</taxon>
        <taxon>Halobacteria</taxon>
        <taxon>Halobacteriales</taxon>
        <taxon>Natrialbaceae</taxon>
        <taxon>Natrinema</taxon>
    </lineage>
</organism>
<gene>
    <name evidence="1" type="ORF">ACFQE6_27890</name>
</gene>
<keyword evidence="2" id="KW-1185">Reference proteome</keyword>
<protein>
    <submittedName>
        <fullName evidence="1">Uncharacterized protein</fullName>
    </submittedName>
</protein>
<sequence length="115" mass="12711">MPALSPDTVALALPRDDLWVLHHVLLERLDAERTAPAPASIDPPPLAVYRVFDTLEAGETSVRITDLEAVTDVLRHDGACPPWCLGCARLAALRQRLMQLSERQQPSDTYEIADD</sequence>
<accession>A0ABD5SU80</accession>
<dbReference type="Proteomes" id="UP001596383">
    <property type="component" value="Unassembled WGS sequence"/>
</dbReference>
<dbReference type="RefSeq" id="WP_273741436.1">
    <property type="nucleotide sequence ID" value="NZ_JAQIVI010000609.1"/>
</dbReference>
<reference evidence="1 2" key="1">
    <citation type="journal article" date="2019" name="Int. J. Syst. Evol. Microbiol.">
        <title>The Global Catalogue of Microorganisms (GCM) 10K type strain sequencing project: providing services to taxonomists for standard genome sequencing and annotation.</title>
        <authorList>
            <consortium name="The Broad Institute Genomics Platform"/>
            <consortium name="The Broad Institute Genome Sequencing Center for Infectious Disease"/>
            <person name="Wu L."/>
            <person name="Ma J."/>
        </authorList>
    </citation>
    <scope>NUCLEOTIDE SEQUENCE [LARGE SCALE GENOMIC DNA]</scope>
    <source>
        <strain evidence="1 2">LMG 29247</strain>
    </source>
</reference>